<sequence length="438" mass="47817">MRALAITLALGLALLAVPTTAVLQQSVITRWVYASQSVARSLALTNQVTSRLYAQVSISQYDAYKTSLQFKVSKKSPTAPNPDLAAAYAAHAVLARFAPQLAPNPLDNLLLAEVVRASVSTKVRDASASVGVACALKYIKIGVADRSLTISYYRPYAANDTTVPDNVYKFTPAVPEYGQVEQDFILYPQYSNGSTFIYPVKNLPTLTAPYLNSWYKKGSPEFEAETQELLKYGGVVSERTAYQNDTAKFWLGAVGSGGGGSSGLTGMVQNISITILPSSYSVYDQAKFFAKLGAAFYDGTVTVWYVKYHALRWRPITALRKYYNPNWAPYLATPQHPEYPSAHQGIFGGGWGVLERAVGAAKLGNVTFTVRTDWPGLPDRTYTNLADAAAECLDSRVYSGAHWRKAASDAFDLGFAVSGYIYDNLDKILYGAQDAPKW</sequence>
<dbReference type="Gene3D" id="1.10.606.20">
    <property type="match status" value="1"/>
</dbReference>
<feature type="signal peptide" evidence="1">
    <location>
        <begin position="1"/>
        <end position="21"/>
    </location>
</feature>
<proteinExistence type="predicted"/>
<dbReference type="OrthoDB" id="528390at2759"/>
<dbReference type="Proteomes" id="UP000006906">
    <property type="component" value="Chromosome 13"/>
</dbReference>
<protein>
    <recommendedName>
        <fullName evidence="4">Phosphatidic acid phosphatase type 2/haloperoxidase domain-containing protein</fullName>
    </recommendedName>
</protein>
<dbReference type="KEGG" id="cre:CHLRE_13g585550v5"/>
<dbReference type="CDD" id="cd03398">
    <property type="entry name" value="PAP2_haloperoxidase"/>
    <property type="match status" value="1"/>
</dbReference>
<reference evidence="2 3" key="1">
    <citation type="journal article" date="2007" name="Science">
        <title>The Chlamydomonas genome reveals the evolution of key animal and plant functions.</title>
        <authorList>
            <person name="Merchant S.S."/>
            <person name="Prochnik S.E."/>
            <person name="Vallon O."/>
            <person name="Harris E.H."/>
            <person name="Karpowicz S.J."/>
            <person name="Witman G.B."/>
            <person name="Terry A."/>
            <person name="Salamov A."/>
            <person name="Fritz-Laylin L.K."/>
            <person name="Marechal-Drouard L."/>
            <person name="Marshall W.F."/>
            <person name="Qu L.H."/>
            <person name="Nelson D.R."/>
            <person name="Sanderfoot A.A."/>
            <person name="Spalding M.H."/>
            <person name="Kapitonov V.V."/>
            <person name="Ren Q."/>
            <person name="Ferris P."/>
            <person name="Lindquist E."/>
            <person name="Shapiro H."/>
            <person name="Lucas S.M."/>
            <person name="Grimwood J."/>
            <person name="Schmutz J."/>
            <person name="Cardol P."/>
            <person name="Cerutti H."/>
            <person name="Chanfreau G."/>
            <person name="Chen C.L."/>
            <person name="Cognat V."/>
            <person name="Croft M.T."/>
            <person name="Dent R."/>
            <person name="Dutcher S."/>
            <person name="Fernandez E."/>
            <person name="Fukuzawa H."/>
            <person name="Gonzalez-Ballester D."/>
            <person name="Gonzalez-Halphen D."/>
            <person name="Hallmann A."/>
            <person name="Hanikenne M."/>
            <person name="Hippler M."/>
            <person name="Inwood W."/>
            <person name="Jabbari K."/>
            <person name="Kalanon M."/>
            <person name="Kuras R."/>
            <person name="Lefebvre P.A."/>
            <person name="Lemaire S.D."/>
            <person name="Lobanov A.V."/>
            <person name="Lohr M."/>
            <person name="Manuell A."/>
            <person name="Meier I."/>
            <person name="Mets L."/>
            <person name="Mittag M."/>
            <person name="Mittelmeier T."/>
            <person name="Moroney J.V."/>
            <person name="Moseley J."/>
            <person name="Napoli C."/>
            <person name="Nedelcu A.M."/>
            <person name="Niyogi K."/>
            <person name="Novoselov S.V."/>
            <person name="Paulsen I.T."/>
            <person name="Pazour G."/>
            <person name="Purton S."/>
            <person name="Ral J.P."/>
            <person name="Riano-Pachon D.M."/>
            <person name="Riekhof W."/>
            <person name="Rymarquis L."/>
            <person name="Schroda M."/>
            <person name="Stern D."/>
            <person name="Umen J."/>
            <person name="Willows R."/>
            <person name="Wilson N."/>
            <person name="Zimmer S.L."/>
            <person name="Allmer J."/>
            <person name="Balk J."/>
            <person name="Bisova K."/>
            <person name="Chen C.J."/>
            <person name="Elias M."/>
            <person name="Gendler K."/>
            <person name="Hauser C."/>
            <person name="Lamb M.R."/>
            <person name="Ledford H."/>
            <person name="Long J.C."/>
            <person name="Minagawa J."/>
            <person name="Page M.D."/>
            <person name="Pan J."/>
            <person name="Pootakham W."/>
            <person name="Roje S."/>
            <person name="Rose A."/>
            <person name="Stahlberg E."/>
            <person name="Terauchi A.M."/>
            <person name="Yang P."/>
            <person name="Ball S."/>
            <person name="Bowler C."/>
            <person name="Dieckmann C.L."/>
            <person name="Gladyshev V.N."/>
            <person name="Green P."/>
            <person name="Jorgensen R."/>
            <person name="Mayfield S."/>
            <person name="Mueller-Roeber B."/>
            <person name="Rajamani S."/>
            <person name="Sayre R.T."/>
            <person name="Brokstein P."/>
            <person name="Dubchak I."/>
            <person name="Goodstein D."/>
            <person name="Hornick L."/>
            <person name="Huang Y.W."/>
            <person name="Jhaveri J."/>
            <person name="Luo Y."/>
            <person name="Martinez D."/>
            <person name="Ngau W.C."/>
            <person name="Otillar B."/>
            <person name="Poliakov A."/>
            <person name="Porter A."/>
            <person name="Szajkowski L."/>
            <person name="Werner G."/>
            <person name="Zhou K."/>
            <person name="Grigoriev I.V."/>
            <person name="Rokhsar D.S."/>
            <person name="Grossman A.R."/>
        </authorList>
    </citation>
    <scope>NUCLEOTIDE SEQUENCE [LARGE SCALE GENOMIC DNA]</scope>
    <source>
        <strain evidence="3">CC-503</strain>
    </source>
</reference>
<dbReference type="AlphaFoldDB" id="A0A2K3D0P7"/>
<accession>A0A2K3D0P7</accession>
<keyword evidence="1" id="KW-0732">Signal</keyword>
<dbReference type="InParanoid" id="A0A2K3D0P7"/>
<dbReference type="InterPro" id="IPR036938">
    <property type="entry name" value="PAP2/HPO_sf"/>
</dbReference>
<dbReference type="ExpressionAtlas" id="A0A2K3D0P7">
    <property type="expression patterns" value="differential"/>
</dbReference>
<dbReference type="Gramene" id="PNW74108">
    <property type="protein sequence ID" value="PNW74108"/>
    <property type="gene ID" value="CHLRE_13g585550v5"/>
</dbReference>
<dbReference type="PANTHER" id="PTHR34599:SF1">
    <property type="entry name" value="PHOSPHATIDIC ACID PHOSPHATASE TYPE 2_HALOPEROXIDASE DOMAIN-CONTAINING PROTEIN"/>
    <property type="match status" value="1"/>
</dbReference>
<feature type="chain" id="PRO_5014446696" description="Phosphatidic acid phosphatase type 2/haloperoxidase domain-containing protein" evidence="1">
    <location>
        <begin position="22"/>
        <end position="438"/>
    </location>
</feature>
<dbReference type="PANTHER" id="PTHR34599">
    <property type="entry name" value="PEROXIDASE-RELATED"/>
    <property type="match status" value="1"/>
</dbReference>
<dbReference type="RefSeq" id="XP_042917634.1">
    <property type="nucleotide sequence ID" value="XM_043069659.1"/>
</dbReference>
<dbReference type="PaxDb" id="3055-EDP08864"/>
<dbReference type="EMBL" id="CM008974">
    <property type="protein sequence ID" value="PNW74108.1"/>
    <property type="molecule type" value="Genomic_DNA"/>
</dbReference>
<organism evidence="2 3">
    <name type="scientific">Chlamydomonas reinhardtii</name>
    <name type="common">Chlamydomonas smithii</name>
    <dbReference type="NCBI Taxonomy" id="3055"/>
    <lineage>
        <taxon>Eukaryota</taxon>
        <taxon>Viridiplantae</taxon>
        <taxon>Chlorophyta</taxon>
        <taxon>core chlorophytes</taxon>
        <taxon>Chlorophyceae</taxon>
        <taxon>CS clade</taxon>
        <taxon>Chlamydomonadales</taxon>
        <taxon>Chlamydomonadaceae</taxon>
        <taxon>Chlamydomonas</taxon>
    </lineage>
</organism>
<gene>
    <name evidence="2" type="ORF">CHLRE_13g585550v5</name>
</gene>
<keyword evidence="3" id="KW-1185">Reference proteome</keyword>
<dbReference type="GeneID" id="5719397"/>
<evidence type="ECO:0000313" key="3">
    <source>
        <dbReference type="Proteomes" id="UP000006906"/>
    </source>
</evidence>
<name>A0A2K3D0P7_CHLRE</name>
<dbReference type="InterPro" id="IPR052559">
    <property type="entry name" value="V-haloperoxidase"/>
</dbReference>
<dbReference type="SUPFAM" id="SSF48317">
    <property type="entry name" value="Acid phosphatase/Vanadium-dependent haloperoxidase"/>
    <property type="match status" value="1"/>
</dbReference>
<evidence type="ECO:0008006" key="4">
    <source>
        <dbReference type="Google" id="ProtNLM"/>
    </source>
</evidence>
<evidence type="ECO:0000313" key="2">
    <source>
        <dbReference type="EMBL" id="PNW74108.1"/>
    </source>
</evidence>
<evidence type="ECO:0000256" key="1">
    <source>
        <dbReference type="SAM" id="SignalP"/>
    </source>
</evidence>